<organism evidence="2 3">
    <name type="scientific">Phytophthora kernoviae</name>
    <dbReference type="NCBI Taxonomy" id="325452"/>
    <lineage>
        <taxon>Eukaryota</taxon>
        <taxon>Sar</taxon>
        <taxon>Stramenopiles</taxon>
        <taxon>Oomycota</taxon>
        <taxon>Peronosporomycetes</taxon>
        <taxon>Peronosporales</taxon>
        <taxon>Peronosporaceae</taxon>
        <taxon>Phytophthora</taxon>
    </lineage>
</organism>
<protein>
    <submittedName>
        <fullName evidence="2">Uncharacterized protein</fullName>
    </submittedName>
</protein>
<accession>A0A3F2RTC4</accession>
<dbReference type="Proteomes" id="UP000284657">
    <property type="component" value="Unassembled WGS sequence"/>
</dbReference>
<evidence type="ECO:0000313" key="3">
    <source>
        <dbReference type="Proteomes" id="UP000277300"/>
    </source>
</evidence>
<comment type="caution">
    <text evidence="2">The sequence shown here is derived from an EMBL/GenBank/DDBJ whole genome shotgun (WGS) entry which is preliminary data.</text>
</comment>
<sequence length="272" mass="30547">MGTSASTMLYSRPEFSASDIMLDQLEKQVRIEHATNWMEIATRYCTIVLSTVMALLVGNFTVSLDNSKMTPCLVDTACQTDDGDLIELGCDWSLYTIDNKCHVDDDSLSCTTEATDLLSDVESETDEQVCDESDVEDMTWSADEFEDIEDSCSSDCEAQADVLMRLTAVVCTTEDSTCPIYLEDYLCTCGECPQYKTIAQDITASKTFWCNDQQRQSITRLLQAFSTYNEVIGYHPGMISTARECLQMWPTRLDSRTDGLNFEYLAVNNALR</sequence>
<dbReference type="EMBL" id="MBAD02000909">
    <property type="protein sequence ID" value="RLN61315.1"/>
    <property type="molecule type" value="Genomic_DNA"/>
</dbReference>
<reference evidence="3 4" key="1">
    <citation type="submission" date="2018-07" db="EMBL/GenBank/DDBJ databases">
        <title>Genome sequencing of oomycete isolates from Chile give support for New Zealand origin for Phytophthora kernoviae and make available the first Nothophytophthora sp. genome.</title>
        <authorList>
            <person name="Studholme D.J."/>
            <person name="Sanfuentes E."/>
            <person name="Panda P."/>
            <person name="Hill R."/>
            <person name="Sambles C."/>
            <person name="Grant M."/>
            <person name="Williams N.M."/>
            <person name="Mcdougal R.L."/>
        </authorList>
    </citation>
    <scope>NUCLEOTIDE SEQUENCE [LARGE SCALE GENOMIC DNA]</scope>
    <source>
        <strain evidence="2">Chile6</strain>
        <strain evidence="1">Chile7</strain>
    </source>
</reference>
<dbReference type="OrthoDB" id="68029at2759"/>
<evidence type="ECO:0000313" key="4">
    <source>
        <dbReference type="Proteomes" id="UP000284657"/>
    </source>
</evidence>
<dbReference type="AlphaFoldDB" id="A0A3F2RTC4"/>
<evidence type="ECO:0000313" key="2">
    <source>
        <dbReference type="EMBL" id="RLN63802.1"/>
    </source>
</evidence>
<evidence type="ECO:0000313" key="1">
    <source>
        <dbReference type="EMBL" id="RLN61315.1"/>
    </source>
</evidence>
<dbReference type="Proteomes" id="UP000277300">
    <property type="component" value="Unassembled WGS sequence"/>
</dbReference>
<proteinExistence type="predicted"/>
<dbReference type="EMBL" id="MBDO02000087">
    <property type="protein sequence ID" value="RLN63802.1"/>
    <property type="molecule type" value="Genomic_DNA"/>
</dbReference>
<gene>
    <name evidence="1" type="ORF">BBJ29_008189</name>
    <name evidence="2" type="ORF">BBP00_00003865</name>
</gene>
<name>A0A3F2RTC4_9STRA</name>